<protein>
    <submittedName>
        <fullName evidence="1">Uncharacterized protein</fullName>
    </submittedName>
</protein>
<organism evidence="1 2">
    <name type="scientific">Desmophyllum pertusum</name>
    <dbReference type="NCBI Taxonomy" id="174260"/>
    <lineage>
        <taxon>Eukaryota</taxon>
        <taxon>Metazoa</taxon>
        <taxon>Cnidaria</taxon>
        <taxon>Anthozoa</taxon>
        <taxon>Hexacorallia</taxon>
        <taxon>Scleractinia</taxon>
        <taxon>Caryophylliina</taxon>
        <taxon>Caryophylliidae</taxon>
        <taxon>Desmophyllum</taxon>
    </lineage>
</organism>
<comment type="caution">
    <text evidence="1">The sequence shown here is derived from an EMBL/GenBank/DDBJ whole genome shotgun (WGS) entry which is preliminary data.</text>
</comment>
<dbReference type="AlphaFoldDB" id="A0A9W9Y8B2"/>
<dbReference type="OrthoDB" id="2735536at2759"/>
<sequence length="146" mass="16644">MNKRQTLAEKAALEELVKNLPDDEKFELCSHLVLGLILEVLFFNGSKILVTSMEGNRYISVTESMWAHEMAKILDEEFKPLGYNVPTRIAPKFGLRVLALFDGSAKMILPTVGKEIKVQNSKIKEDLEYKPTELRSHHNRHGLQSH</sequence>
<evidence type="ECO:0000313" key="1">
    <source>
        <dbReference type="EMBL" id="KAJ7323383.1"/>
    </source>
</evidence>
<dbReference type="Proteomes" id="UP001163046">
    <property type="component" value="Unassembled WGS sequence"/>
</dbReference>
<gene>
    <name evidence="1" type="ORF">OS493_031858</name>
</gene>
<reference evidence="1" key="1">
    <citation type="submission" date="2023-01" db="EMBL/GenBank/DDBJ databases">
        <title>Genome assembly of the deep-sea coral Lophelia pertusa.</title>
        <authorList>
            <person name="Herrera S."/>
            <person name="Cordes E."/>
        </authorList>
    </citation>
    <scope>NUCLEOTIDE SEQUENCE</scope>
    <source>
        <strain evidence="1">USNM1676648</strain>
        <tissue evidence="1">Polyp</tissue>
    </source>
</reference>
<keyword evidence="2" id="KW-1185">Reference proteome</keyword>
<accession>A0A9W9Y8B2</accession>
<dbReference type="EMBL" id="MU827815">
    <property type="protein sequence ID" value="KAJ7323383.1"/>
    <property type="molecule type" value="Genomic_DNA"/>
</dbReference>
<name>A0A9W9Y8B2_9CNID</name>
<proteinExistence type="predicted"/>
<evidence type="ECO:0000313" key="2">
    <source>
        <dbReference type="Proteomes" id="UP001163046"/>
    </source>
</evidence>